<dbReference type="Gene3D" id="2.40.50.140">
    <property type="entry name" value="Nucleic acid-binding proteins"/>
    <property type="match status" value="1"/>
</dbReference>
<name>A0A6A0A7K0_HAELA</name>
<evidence type="ECO:0000313" key="6">
    <source>
        <dbReference type="Proteomes" id="UP000485058"/>
    </source>
</evidence>
<evidence type="ECO:0000313" key="5">
    <source>
        <dbReference type="EMBL" id="GFH28629.1"/>
    </source>
</evidence>
<dbReference type="InterPro" id="IPR002547">
    <property type="entry name" value="tRNA-bd_dom"/>
</dbReference>
<reference evidence="5 6" key="1">
    <citation type="submission" date="2020-02" db="EMBL/GenBank/DDBJ databases">
        <title>Draft genome sequence of Haematococcus lacustris strain NIES-144.</title>
        <authorList>
            <person name="Morimoto D."/>
            <person name="Nakagawa S."/>
            <person name="Yoshida T."/>
            <person name="Sawayama S."/>
        </authorList>
    </citation>
    <scope>NUCLEOTIDE SEQUENCE [LARGE SCALE GENOMIC DNA]</scope>
    <source>
        <strain evidence="5 6">NIES-144</strain>
    </source>
</reference>
<proteinExistence type="predicted"/>
<keyword evidence="2 3" id="KW-0694">RNA-binding</keyword>
<evidence type="ECO:0000259" key="4">
    <source>
        <dbReference type="PROSITE" id="PS50886"/>
    </source>
</evidence>
<sequence length="276" mass="29450">MRRIASGQALAASSRPSSPLVLQAQAQAAAARPKHSRSHASSVAEWQQMRLQQFARRMNIASAATGTLAEEATAPASAAPAPAADADITACDIRVGKILRCEKHPDADSLYVEQIDVGEPEPRTIVSGLVGFVPLEQMQERLVLVICNLKARNMRGVKSHGMVLCASNSAHDQVEPLAPPPTSRPGERVWFGEGNAEQPPAVEANRLQKKKIWEAVQPLLRTNAQGLATFKGLPCLTATGPVVAASLGILRRQAAGSVHRAHRVADLGWLRQGSNV</sequence>
<evidence type="ECO:0000256" key="3">
    <source>
        <dbReference type="PROSITE-ProRule" id="PRU00209"/>
    </source>
</evidence>
<keyword evidence="6" id="KW-1185">Reference proteome</keyword>
<evidence type="ECO:0000256" key="1">
    <source>
        <dbReference type="ARBA" id="ARBA00022555"/>
    </source>
</evidence>
<dbReference type="AlphaFoldDB" id="A0A6A0A7K0"/>
<organism evidence="5 6">
    <name type="scientific">Haematococcus lacustris</name>
    <name type="common">Green alga</name>
    <name type="synonym">Haematococcus pluvialis</name>
    <dbReference type="NCBI Taxonomy" id="44745"/>
    <lineage>
        <taxon>Eukaryota</taxon>
        <taxon>Viridiplantae</taxon>
        <taxon>Chlorophyta</taxon>
        <taxon>core chlorophytes</taxon>
        <taxon>Chlorophyceae</taxon>
        <taxon>CS clade</taxon>
        <taxon>Chlamydomonadales</taxon>
        <taxon>Haematococcaceae</taxon>
        <taxon>Haematococcus</taxon>
    </lineage>
</organism>
<dbReference type="PANTHER" id="PTHR11586:SF47">
    <property type="entry name" value="NUCLEIC ACID-BINDING, OB-FOLD-LIKE PROTEIN"/>
    <property type="match status" value="1"/>
</dbReference>
<gene>
    <name evidence="5" type="ORF">HaLaN_27154</name>
</gene>
<keyword evidence="1 3" id="KW-0820">tRNA-binding</keyword>
<dbReference type="SUPFAM" id="SSF50249">
    <property type="entry name" value="Nucleic acid-binding proteins"/>
    <property type="match status" value="1"/>
</dbReference>
<dbReference type="CDD" id="cd02799">
    <property type="entry name" value="tRNA_bind_EMAP-II_like"/>
    <property type="match status" value="1"/>
</dbReference>
<accession>A0A6A0A7K0</accession>
<dbReference type="FunFam" id="2.40.50.140:FF:000225">
    <property type="entry name" value="tyrosine--tRNA ligase, cytoplasmic"/>
    <property type="match status" value="1"/>
</dbReference>
<dbReference type="PANTHER" id="PTHR11586">
    <property type="entry name" value="TRNA-AMINOACYLATION COFACTOR ARC1 FAMILY MEMBER"/>
    <property type="match status" value="1"/>
</dbReference>
<evidence type="ECO:0000256" key="2">
    <source>
        <dbReference type="ARBA" id="ARBA00022884"/>
    </source>
</evidence>
<comment type="caution">
    <text evidence="5">The sequence shown here is derived from an EMBL/GenBank/DDBJ whole genome shotgun (WGS) entry which is preliminary data.</text>
</comment>
<dbReference type="Pfam" id="PF01588">
    <property type="entry name" value="tRNA_bind"/>
    <property type="match status" value="1"/>
</dbReference>
<feature type="domain" description="TRNA-binding" evidence="4">
    <location>
        <begin position="87"/>
        <end position="190"/>
    </location>
</feature>
<protein>
    <submittedName>
        <fullName evidence="5">tRNA-binding domain-containing protein</fullName>
    </submittedName>
</protein>
<dbReference type="PROSITE" id="PS50886">
    <property type="entry name" value="TRBD"/>
    <property type="match status" value="1"/>
</dbReference>
<dbReference type="InterPro" id="IPR012340">
    <property type="entry name" value="NA-bd_OB-fold"/>
</dbReference>
<dbReference type="InterPro" id="IPR051270">
    <property type="entry name" value="Tyrosine-tRNA_ligase_regulator"/>
</dbReference>
<dbReference type="EMBL" id="BLLF01003967">
    <property type="protein sequence ID" value="GFH28629.1"/>
    <property type="molecule type" value="Genomic_DNA"/>
</dbReference>
<dbReference type="GO" id="GO:0000049">
    <property type="term" value="F:tRNA binding"/>
    <property type="evidence" value="ECO:0007669"/>
    <property type="project" value="UniProtKB-UniRule"/>
</dbReference>
<dbReference type="Proteomes" id="UP000485058">
    <property type="component" value="Unassembled WGS sequence"/>
</dbReference>